<name>A0AAT9JRR2_SYNEL</name>
<sequence>MSTITPISQGITNAETFVPMPRQWVQLRDRCSEYSADQALLMCEAWNDAWVAWVPDHGEVTLQRHQFLQHTNPSSAV</sequence>
<accession>A0AAT9JRR2</accession>
<evidence type="ECO:0000313" key="1">
    <source>
        <dbReference type="EMBL" id="QFZ90977.2"/>
    </source>
</evidence>
<gene>
    <name evidence="1" type="ORF">EKO22_00035</name>
</gene>
<proteinExistence type="predicted"/>
<dbReference type="RefSeq" id="WP_208679219.1">
    <property type="nucleotide sequence ID" value="NZ_CP034671.2"/>
</dbReference>
<reference evidence="1" key="1">
    <citation type="submission" date="2024-01" db="EMBL/GenBank/DDBJ databases">
        <title>Synechococcus elongatus PCC 11802, a close yet different native of Synechococcus elongatus PCC 11801.</title>
        <authorList>
            <person name="Jaiswal D."/>
            <person name="Sengupta A."/>
            <person name="Sengupta S."/>
            <person name="Pakrasi H.B."/>
            <person name="Wangikar P."/>
        </authorList>
    </citation>
    <scope>NUCLEOTIDE SEQUENCE</scope>
    <source>
        <strain evidence="1">PCC 11802</strain>
    </source>
</reference>
<organism evidence="1">
    <name type="scientific">Synechococcus elongatus PCC 11802</name>
    <dbReference type="NCBI Taxonomy" id="2283154"/>
    <lineage>
        <taxon>Bacteria</taxon>
        <taxon>Bacillati</taxon>
        <taxon>Cyanobacteriota</taxon>
        <taxon>Cyanophyceae</taxon>
        <taxon>Synechococcales</taxon>
        <taxon>Synechococcaceae</taxon>
        <taxon>Synechococcus</taxon>
    </lineage>
</organism>
<dbReference type="EMBL" id="CP034671">
    <property type="protein sequence ID" value="QFZ90977.2"/>
    <property type="molecule type" value="Genomic_DNA"/>
</dbReference>
<protein>
    <submittedName>
        <fullName evidence="1">Uncharacterized protein</fullName>
    </submittedName>
</protein>
<dbReference type="AlphaFoldDB" id="A0AAT9JRR2"/>